<dbReference type="Proteomes" id="UP000574317">
    <property type="component" value="Unassembled WGS sequence"/>
</dbReference>
<dbReference type="EMBL" id="JAAOAO010000291">
    <property type="protein sequence ID" value="KAF5549961.1"/>
    <property type="molecule type" value="Genomic_DNA"/>
</dbReference>
<comment type="caution">
    <text evidence="3">The sequence shown here is derived from an EMBL/GenBank/DDBJ whole genome shotgun (WGS) entry which is preliminary data.</text>
</comment>
<evidence type="ECO:0000313" key="4">
    <source>
        <dbReference type="Proteomes" id="UP000574317"/>
    </source>
</evidence>
<feature type="region of interest" description="Disordered" evidence="1">
    <location>
        <begin position="290"/>
        <end position="310"/>
    </location>
</feature>
<organism evidence="3 4">
    <name type="scientific">Fusarium napiforme</name>
    <dbReference type="NCBI Taxonomy" id="42672"/>
    <lineage>
        <taxon>Eukaryota</taxon>
        <taxon>Fungi</taxon>
        <taxon>Dikarya</taxon>
        <taxon>Ascomycota</taxon>
        <taxon>Pezizomycotina</taxon>
        <taxon>Sordariomycetes</taxon>
        <taxon>Hypocreomycetidae</taxon>
        <taxon>Hypocreales</taxon>
        <taxon>Nectriaceae</taxon>
        <taxon>Fusarium</taxon>
        <taxon>Fusarium fujikuroi species complex</taxon>
    </lineage>
</organism>
<name>A0A8H5JBB9_9HYPO</name>
<accession>A0A8H5JBB9</accession>
<keyword evidence="3" id="KW-0808">Transferase</keyword>
<evidence type="ECO:0000259" key="2">
    <source>
        <dbReference type="Pfam" id="PF26616"/>
    </source>
</evidence>
<reference evidence="3 4" key="1">
    <citation type="submission" date="2020-05" db="EMBL/GenBank/DDBJ databases">
        <title>Identification and distribution of gene clusters putatively required for synthesis of sphingolipid metabolism inhibitors in phylogenetically diverse species of the filamentous fungus Fusarium.</title>
        <authorList>
            <person name="Kim H.-S."/>
            <person name="Busman M."/>
            <person name="Brown D.W."/>
            <person name="Divon H."/>
            <person name="Uhlig S."/>
            <person name="Proctor R.H."/>
        </authorList>
    </citation>
    <scope>NUCLEOTIDE SEQUENCE [LARGE SCALE GENOMIC DNA]</scope>
    <source>
        <strain evidence="3 4">NRRL 25196</strain>
    </source>
</reference>
<keyword evidence="3" id="KW-0418">Kinase</keyword>
<protein>
    <submittedName>
        <fullName evidence="3">Serine threonine kinase</fullName>
    </submittedName>
</protein>
<proteinExistence type="predicted"/>
<dbReference type="GO" id="GO:0016301">
    <property type="term" value="F:kinase activity"/>
    <property type="evidence" value="ECO:0007669"/>
    <property type="project" value="UniProtKB-KW"/>
</dbReference>
<evidence type="ECO:0000313" key="3">
    <source>
        <dbReference type="EMBL" id="KAF5549961.1"/>
    </source>
</evidence>
<keyword evidence="4" id="KW-1185">Reference proteome</keyword>
<dbReference type="Pfam" id="PF26616">
    <property type="entry name" value="CorA-like"/>
    <property type="match status" value="1"/>
</dbReference>
<dbReference type="AlphaFoldDB" id="A0A8H5JBB9"/>
<gene>
    <name evidence="3" type="ORF">FNAPI_7878</name>
</gene>
<feature type="domain" description="CorA-like transporter" evidence="2">
    <location>
        <begin position="9"/>
        <end position="280"/>
    </location>
</feature>
<dbReference type="InterPro" id="IPR058257">
    <property type="entry name" value="CorA-like_dom"/>
</dbReference>
<evidence type="ECO:0000256" key="1">
    <source>
        <dbReference type="SAM" id="MobiDB-lite"/>
    </source>
</evidence>
<sequence length="443" mass="51401">MDSYQLLKRSCEEWSTYPSNLLRPDQRRNDLENYRLVLDASERQLFQASTEGVHIIEPSDSPNGYTEQTIANPSALRKHLQQNRKDPQSSLIFINSNGPYTPLNCSRESLTFMCSHYQIPASFLDFVSSFGHSSEPQDYHMSGFTSYDTIENPSSSLLEIQQLGRSGLEQVVQYMLRSVERSTEGTGNIKWEIRQMAVHHKYDFVHRKALWLNVKTNDIMYKRMKEAMAEDPILNSALSKDMSSPFAATLRTHLVHLEWCDKSWREYICDTEAEIRKTLKGLKAAQAKKSPVEHGGGWRQTKISETDGLQRPVSRRLTEEIEDLTYLDRFPFRESEKLNSFFERLEKSLLVIQLNIQTLRDISDHYENLANRDNLPSELVTRSFFSDLDSFSHRIGRIQKNLEIRVTQLKSLMSWLRKERELVGVFFFSVDHCTLLTPTSLPV</sequence>